<accession>A0A0K1PV88</accession>
<gene>
    <name evidence="2" type="ORF">AKJ09_04109</name>
</gene>
<dbReference type="Gene3D" id="3.90.1580.10">
    <property type="entry name" value="paralog of FGE (formylglycine-generating enzyme)"/>
    <property type="match status" value="1"/>
</dbReference>
<dbReference type="InterPro" id="IPR005532">
    <property type="entry name" value="SUMF_dom"/>
</dbReference>
<dbReference type="Proteomes" id="UP000064967">
    <property type="component" value="Chromosome"/>
</dbReference>
<dbReference type="AlphaFoldDB" id="A0A0K1PV88"/>
<dbReference type="Pfam" id="PF03781">
    <property type="entry name" value="FGE-sulfatase"/>
    <property type="match status" value="1"/>
</dbReference>
<organism evidence="2 3">
    <name type="scientific">Labilithrix luteola</name>
    <dbReference type="NCBI Taxonomy" id="1391654"/>
    <lineage>
        <taxon>Bacteria</taxon>
        <taxon>Pseudomonadati</taxon>
        <taxon>Myxococcota</taxon>
        <taxon>Polyangia</taxon>
        <taxon>Polyangiales</taxon>
        <taxon>Labilitrichaceae</taxon>
        <taxon>Labilithrix</taxon>
    </lineage>
</organism>
<dbReference type="SUPFAM" id="SSF56436">
    <property type="entry name" value="C-type lectin-like"/>
    <property type="match status" value="1"/>
</dbReference>
<proteinExistence type="predicted"/>
<evidence type="ECO:0000313" key="3">
    <source>
        <dbReference type="Proteomes" id="UP000064967"/>
    </source>
</evidence>
<dbReference type="InterPro" id="IPR042095">
    <property type="entry name" value="SUMF_sf"/>
</dbReference>
<reference evidence="2 3" key="1">
    <citation type="submission" date="2015-08" db="EMBL/GenBank/DDBJ databases">
        <authorList>
            <person name="Babu N.S."/>
            <person name="Beckwith C.J."/>
            <person name="Beseler K.G."/>
            <person name="Brison A."/>
            <person name="Carone J.V."/>
            <person name="Caskin T.P."/>
            <person name="Diamond M."/>
            <person name="Durham M.E."/>
            <person name="Foxe J.M."/>
            <person name="Go M."/>
            <person name="Henderson B.A."/>
            <person name="Jones I.B."/>
            <person name="McGettigan J.A."/>
            <person name="Micheletti S.J."/>
            <person name="Nasrallah M.E."/>
            <person name="Ortiz D."/>
            <person name="Piller C.R."/>
            <person name="Privatt S.R."/>
            <person name="Schneider S.L."/>
            <person name="Sharp S."/>
            <person name="Smith T.C."/>
            <person name="Stanton J.D."/>
            <person name="Ullery H.E."/>
            <person name="Wilson R.J."/>
            <person name="Serrano M.G."/>
            <person name="Buck G."/>
            <person name="Lee V."/>
            <person name="Wang Y."/>
            <person name="Carvalho R."/>
            <person name="Voegtly L."/>
            <person name="Shi R."/>
            <person name="Duckworth R."/>
            <person name="Johnson A."/>
            <person name="Loviza R."/>
            <person name="Walstead R."/>
            <person name="Shah Z."/>
            <person name="Kiflezghi M."/>
            <person name="Wade K."/>
            <person name="Ball S.L."/>
            <person name="Bradley K.W."/>
            <person name="Asai D.J."/>
            <person name="Bowman C.A."/>
            <person name="Russell D.A."/>
            <person name="Pope W.H."/>
            <person name="Jacobs-Sera D."/>
            <person name="Hendrix R.W."/>
            <person name="Hatfull G.F."/>
        </authorList>
    </citation>
    <scope>NUCLEOTIDE SEQUENCE [LARGE SCALE GENOMIC DNA]</scope>
    <source>
        <strain evidence="2 3">DSM 27648</strain>
    </source>
</reference>
<dbReference type="GO" id="GO:0120147">
    <property type="term" value="F:formylglycine-generating oxidase activity"/>
    <property type="evidence" value="ECO:0007669"/>
    <property type="project" value="TreeGrafter"/>
</dbReference>
<dbReference type="InterPro" id="IPR051043">
    <property type="entry name" value="Sulfatase_Mod_Factor_Kinase"/>
</dbReference>
<evidence type="ECO:0000259" key="1">
    <source>
        <dbReference type="Pfam" id="PF03781"/>
    </source>
</evidence>
<keyword evidence="3" id="KW-1185">Reference proteome</keyword>
<protein>
    <submittedName>
        <fullName evidence="2">Sulfatase modifying factor 2 (C-alpha-formyglycine-generating enzyme 2)</fullName>
    </submittedName>
</protein>
<sequence>MVRVQASSPFCIDSTEVTQAQYQVFLDATAGIVSQPSACAWNLSLAPTPSCFDPVKKPNVPVVCVDWCDARAYCAWAGKRLCGALGGGAGGGKPLEKLEWYMACSKNATRVYAYGATYEQGICNDASSGKNALVDVASNPKCVGGFDGVFDMSGNATEWVDVCDDDSPNSSCQARGGTFDEKDPAVDPTRDLAFAHLRCNSGDQFHPPRGSSGESLGFRCCSDVFE</sequence>
<dbReference type="EMBL" id="CP012333">
    <property type="protein sequence ID" value="AKU97445.1"/>
    <property type="molecule type" value="Genomic_DNA"/>
</dbReference>
<feature type="domain" description="Sulfatase-modifying factor enzyme-like" evidence="1">
    <location>
        <begin position="5"/>
        <end position="220"/>
    </location>
</feature>
<dbReference type="PANTHER" id="PTHR23150:SF19">
    <property type="entry name" value="FORMYLGLYCINE-GENERATING ENZYME"/>
    <property type="match status" value="1"/>
</dbReference>
<evidence type="ECO:0000313" key="2">
    <source>
        <dbReference type="EMBL" id="AKU97445.1"/>
    </source>
</evidence>
<dbReference type="KEGG" id="llu:AKJ09_04109"/>
<name>A0A0K1PV88_9BACT</name>
<dbReference type="STRING" id="1391654.AKJ09_04109"/>
<dbReference type="InterPro" id="IPR016187">
    <property type="entry name" value="CTDL_fold"/>
</dbReference>
<dbReference type="PANTHER" id="PTHR23150">
    <property type="entry name" value="SULFATASE MODIFYING FACTOR 1, 2"/>
    <property type="match status" value="1"/>
</dbReference>